<dbReference type="InterPro" id="IPR023393">
    <property type="entry name" value="START-like_dom_sf"/>
</dbReference>
<dbReference type="Proteomes" id="UP000285060">
    <property type="component" value="Unassembled WGS sequence"/>
</dbReference>
<organism evidence="1 2">
    <name type="scientific">Aphanomyces invadans</name>
    <dbReference type="NCBI Taxonomy" id="157072"/>
    <lineage>
        <taxon>Eukaryota</taxon>
        <taxon>Sar</taxon>
        <taxon>Stramenopiles</taxon>
        <taxon>Oomycota</taxon>
        <taxon>Saprolegniomycetes</taxon>
        <taxon>Saprolegniales</taxon>
        <taxon>Verrucalvaceae</taxon>
        <taxon>Aphanomyces</taxon>
    </lineage>
</organism>
<dbReference type="InterPro" id="IPR052727">
    <property type="entry name" value="Rab4/Rab5_effector"/>
</dbReference>
<dbReference type="Gene3D" id="3.30.530.20">
    <property type="match status" value="1"/>
</dbReference>
<dbReference type="PANTHER" id="PTHR13510">
    <property type="entry name" value="FYVE-FINGER-CONTAINING RAB5 EFFECTOR PROTEIN RABENOSYN-5-RELATED"/>
    <property type="match status" value="1"/>
</dbReference>
<comment type="caution">
    <text evidence="1">The sequence shown here is derived from an EMBL/GenBank/DDBJ whole genome shotgun (WGS) entry which is preliminary data.</text>
</comment>
<dbReference type="PANTHER" id="PTHR13510:SF44">
    <property type="entry name" value="RABENOSYN-5"/>
    <property type="match status" value="1"/>
</dbReference>
<dbReference type="EMBL" id="QUSY01000346">
    <property type="protein sequence ID" value="RHY30187.1"/>
    <property type="molecule type" value="Genomic_DNA"/>
</dbReference>
<dbReference type="VEuPathDB" id="FungiDB:H310_00889"/>
<sequence length="571" mass="62942">MAARLTGLKWPGGGVGSGVARNMQKPDAAVRVHRTVSTGAAENVPPFKHSPPTPHPLDTVVGPHSTMLRRDPAYQPPTSRFAAAPLSRAHERKLKQLGRTLLKQAIVECETSLQGMDQHWKHVRNSYGIKVYKAKTIHAPSQIMTTGIIKASLNQVMQCLYADNTAQFRMLNALLMPKEHLDCEVLHALDVQDDSHPFRFNGVKWCATTSGSLGKTKDLCYFESTGLTQTLDKDGHPLEYGYCFLESYDLPQCPKLDAFSIGRAKISIRHIFRELPMGATVVMTHSTVDSSTLPMWIHPQGSIPPQVLSIVNAAEVAQSVELSLRVHQQTSDGLTVYNKAATATHHNTSPRPWAKLSFLLNRHPKCTLCRNEAPKLIRRRIVEVEGNGIKTSRQLFCCTCASPTVSSFPTPVGLAPTPVDYEDSDDDGSSMLLSMRSSSTLHVSGYASSSSSSACSSESSVHMLELDDEDALDELSYSGLPFTRVPPPPLVHKSSQVVYHSETEDSSDECSESPRQPDEFCCHMHSVHPASTSIATELSRLTVQMDHIWGIVRANKTQADYFRGCNRIEYL</sequence>
<evidence type="ECO:0008006" key="3">
    <source>
        <dbReference type="Google" id="ProtNLM"/>
    </source>
</evidence>
<reference evidence="1 2" key="1">
    <citation type="submission" date="2018-08" db="EMBL/GenBank/DDBJ databases">
        <title>Aphanomyces genome sequencing and annotation.</title>
        <authorList>
            <person name="Minardi D."/>
            <person name="Oidtmann B."/>
            <person name="Van Der Giezen M."/>
            <person name="Studholme D.J."/>
        </authorList>
    </citation>
    <scope>NUCLEOTIDE SEQUENCE [LARGE SCALE GENOMIC DNA]</scope>
    <source>
        <strain evidence="1 2">NJM0002</strain>
    </source>
</reference>
<proteinExistence type="predicted"/>
<accession>A0A418AX74</accession>
<dbReference type="AlphaFoldDB" id="A0A418AX74"/>
<evidence type="ECO:0000313" key="1">
    <source>
        <dbReference type="EMBL" id="RHY30187.1"/>
    </source>
</evidence>
<protein>
    <recommendedName>
        <fullName evidence="3">START domain-containing protein</fullName>
    </recommendedName>
</protein>
<name>A0A418AX74_9STRA</name>
<keyword evidence="2" id="KW-1185">Reference proteome</keyword>
<gene>
    <name evidence="1" type="ORF">DYB32_004549</name>
</gene>
<evidence type="ECO:0000313" key="2">
    <source>
        <dbReference type="Proteomes" id="UP000285060"/>
    </source>
</evidence>